<organism evidence="14 15">
    <name type="scientific">Wolfiporia cocos (strain MD-104)</name>
    <name type="common">Brown rot fungus</name>
    <dbReference type="NCBI Taxonomy" id="742152"/>
    <lineage>
        <taxon>Eukaryota</taxon>
        <taxon>Fungi</taxon>
        <taxon>Dikarya</taxon>
        <taxon>Basidiomycota</taxon>
        <taxon>Agaricomycotina</taxon>
        <taxon>Agaricomycetes</taxon>
        <taxon>Polyporales</taxon>
        <taxon>Phaeolaceae</taxon>
        <taxon>Wolfiporia</taxon>
    </lineage>
</organism>
<keyword evidence="15" id="KW-1185">Reference proteome</keyword>
<keyword evidence="7 13" id="KW-1133">Transmembrane helix</keyword>
<feature type="transmembrane region" description="Helical" evidence="13">
    <location>
        <begin position="85"/>
        <end position="104"/>
    </location>
</feature>
<dbReference type="PANTHER" id="PTHR12504:SF0">
    <property type="entry name" value="MITOCHONDRIAL IMPORT RECEPTOR SUBUNIT TOM22 HOMOLOG"/>
    <property type="match status" value="1"/>
</dbReference>
<keyword evidence="8" id="KW-0811">Translocation</keyword>
<keyword evidence="11" id="KW-0675">Receptor</keyword>
<reference evidence="14 15" key="1">
    <citation type="journal article" date="2012" name="Science">
        <title>The Paleozoic origin of enzymatic lignin decomposition reconstructed from 31 fungal genomes.</title>
        <authorList>
            <person name="Floudas D."/>
            <person name="Binder M."/>
            <person name="Riley R."/>
            <person name="Barry K."/>
            <person name="Blanchette R.A."/>
            <person name="Henrissat B."/>
            <person name="Martinez A.T."/>
            <person name="Otillar R."/>
            <person name="Spatafora J.W."/>
            <person name="Yadav J.S."/>
            <person name="Aerts A."/>
            <person name="Benoit I."/>
            <person name="Boyd A."/>
            <person name="Carlson A."/>
            <person name="Copeland A."/>
            <person name="Coutinho P.M."/>
            <person name="de Vries R.P."/>
            <person name="Ferreira P."/>
            <person name="Findley K."/>
            <person name="Foster B."/>
            <person name="Gaskell J."/>
            <person name="Glotzer D."/>
            <person name="Gorecki P."/>
            <person name="Heitman J."/>
            <person name="Hesse C."/>
            <person name="Hori C."/>
            <person name="Igarashi K."/>
            <person name="Jurgens J.A."/>
            <person name="Kallen N."/>
            <person name="Kersten P."/>
            <person name="Kohler A."/>
            <person name="Kuees U."/>
            <person name="Kumar T.K.A."/>
            <person name="Kuo A."/>
            <person name="LaButti K."/>
            <person name="Larrondo L.F."/>
            <person name="Lindquist E."/>
            <person name="Ling A."/>
            <person name="Lombard V."/>
            <person name="Lucas S."/>
            <person name="Lundell T."/>
            <person name="Martin R."/>
            <person name="McLaughlin D.J."/>
            <person name="Morgenstern I."/>
            <person name="Morin E."/>
            <person name="Murat C."/>
            <person name="Nagy L.G."/>
            <person name="Nolan M."/>
            <person name="Ohm R.A."/>
            <person name="Patyshakuliyeva A."/>
            <person name="Rokas A."/>
            <person name="Ruiz-Duenas F.J."/>
            <person name="Sabat G."/>
            <person name="Salamov A."/>
            <person name="Samejima M."/>
            <person name="Schmutz J."/>
            <person name="Slot J.C."/>
            <person name="St John F."/>
            <person name="Stenlid J."/>
            <person name="Sun H."/>
            <person name="Sun S."/>
            <person name="Syed K."/>
            <person name="Tsang A."/>
            <person name="Wiebenga A."/>
            <person name="Young D."/>
            <person name="Pisabarro A."/>
            <person name="Eastwood D.C."/>
            <person name="Martin F."/>
            <person name="Cullen D."/>
            <person name="Grigoriev I.V."/>
            <person name="Hibbett D.S."/>
        </authorList>
    </citation>
    <scope>NUCLEOTIDE SEQUENCE [LARGE SCALE GENOMIC DNA]</scope>
    <source>
        <strain evidence="14 15">MD-104</strain>
    </source>
</reference>
<dbReference type="AlphaFoldDB" id="A0A2H3JEN2"/>
<evidence type="ECO:0000256" key="8">
    <source>
        <dbReference type="ARBA" id="ARBA00023010"/>
    </source>
</evidence>
<feature type="region of interest" description="Disordered" evidence="12">
    <location>
        <begin position="1"/>
        <end position="38"/>
    </location>
</feature>
<dbReference type="OrthoDB" id="10016939at2759"/>
<dbReference type="STRING" id="742152.A0A2H3JEN2"/>
<feature type="region of interest" description="Disordered" evidence="12">
    <location>
        <begin position="128"/>
        <end position="149"/>
    </location>
</feature>
<evidence type="ECO:0000256" key="11">
    <source>
        <dbReference type="ARBA" id="ARBA00023170"/>
    </source>
</evidence>
<comment type="subcellular location">
    <subcellularLocation>
        <location evidence="1">Mitochondrion outer membrane</location>
        <topology evidence="1">Single-pass membrane protein</topology>
    </subcellularLocation>
</comment>
<dbReference type="PANTHER" id="PTHR12504">
    <property type="entry name" value="MITOCHONDRIAL IMPORT RECEPTOR SUBUNIT TOM22"/>
    <property type="match status" value="1"/>
</dbReference>
<keyword evidence="10 13" id="KW-0472">Membrane</keyword>
<dbReference type="GO" id="GO:0005741">
    <property type="term" value="C:mitochondrial outer membrane"/>
    <property type="evidence" value="ECO:0007669"/>
    <property type="project" value="UniProtKB-SubCell"/>
</dbReference>
<comment type="similarity">
    <text evidence="2">Belongs to the Tom22 family.</text>
</comment>
<keyword evidence="6" id="KW-0653">Protein transport</keyword>
<evidence type="ECO:0000256" key="2">
    <source>
        <dbReference type="ARBA" id="ARBA00009874"/>
    </source>
</evidence>
<evidence type="ECO:0000256" key="7">
    <source>
        <dbReference type="ARBA" id="ARBA00022989"/>
    </source>
</evidence>
<evidence type="ECO:0000256" key="4">
    <source>
        <dbReference type="ARBA" id="ARBA00022692"/>
    </source>
</evidence>
<protein>
    <submittedName>
        <fullName evidence="14">Mitochondrial import translocase subunit Tom22</fullName>
    </submittedName>
</protein>
<evidence type="ECO:0000256" key="13">
    <source>
        <dbReference type="SAM" id="Phobius"/>
    </source>
</evidence>
<dbReference type="CDD" id="cd22884">
    <property type="entry name" value="TOM22"/>
    <property type="match status" value="1"/>
</dbReference>
<evidence type="ECO:0000256" key="6">
    <source>
        <dbReference type="ARBA" id="ARBA00022927"/>
    </source>
</evidence>
<dbReference type="Proteomes" id="UP000218811">
    <property type="component" value="Unassembled WGS sequence"/>
</dbReference>
<feature type="compositionally biased region" description="Low complexity" evidence="12">
    <location>
        <begin position="16"/>
        <end position="37"/>
    </location>
</feature>
<keyword evidence="9" id="KW-0496">Mitochondrion</keyword>
<keyword evidence="4 13" id="KW-0812">Transmembrane</keyword>
<evidence type="ECO:0000256" key="1">
    <source>
        <dbReference type="ARBA" id="ARBA00004572"/>
    </source>
</evidence>
<dbReference type="Pfam" id="PF04281">
    <property type="entry name" value="Tom22"/>
    <property type="match status" value="1"/>
</dbReference>
<keyword evidence="5" id="KW-1000">Mitochondrion outer membrane</keyword>
<gene>
    <name evidence="14" type="ORF">WOLCODRAFT_131159</name>
</gene>
<evidence type="ECO:0000313" key="14">
    <source>
        <dbReference type="EMBL" id="PCH40005.1"/>
    </source>
</evidence>
<proteinExistence type="inferred from homology"/>
<evidence type="ECO:0000313" key="15">
    <source>
        <dbReference type="Proteomes" id="UP000218811"/>
    </source>
</evidence>
<sequence length="149" mass="15997">MVKVEIVEEKDQQDNSPYASSSSSRTSSSVSLSSVGSDPDAEESFYERIAALVDIVPPSTRHKISTRFSRTTGFLTSSGKLVGNLVWIVTTSALLIGLPLALSLEDEAKIVAQEKEMLAQQQGAQHMASMYAPPNPNDSQQKGVVPPGF</sequence>
<dbReference type="OMA" id="LVWIVTT"/>
<dbReference type="InterPro" id="IPR005683">
    <property type="entry name" value="Tom22"/>
</dbReference>
<dbReference type="GO" id="GO:0006886">
    <property type="term" value="P:intracellular protein transport"/>
    <property type="evidence" value="ECO:0007669"/>
    <property type="project" value="InterPro"/>
</dbReference>
<keyword evidence="3" id="KW-0813">Transport</keyword>
<evidence type="ECO:0000256" key="3">
    <source>
        <dbReference type="ARBA" id="ARBA00022448"/>
    </source>
</evidence>
<evidence type="ECO:0000256" key="10">
    <source>
        <dbReference type="ARBA" id="ARBA00023136"/>
    </source>
</evidence>
<evidence type="ECO:0000256" key="12">
    <source>
        <dbReference type="SAM" id="MobiDB-lite"/>
    </source>
</evidence>
<dbReference type="EMBL" id="KB468053">
    <property type="protein sequence ID" value="PCH40005.1"/>
    <property type="molecule type" value="Genomic_DNA"/>
</dbReference>
<evidence type="ECO:0000256" key="5">
    <source>
        <dbReference type="ARBA" id="ARBA00022787"/>
    </source>
</evidence>
<evidence type="ECO:0000256" key="9">
    <source>
        <dbReference type="ARBA" id="ARBA00023128"/>
    </source>
</evidence>
<name>A0A2H3JEN2_WOLCO</name>
<feature type="compositionally biased region" description="Basic and acidic residues" evidence="12">
    <location>
        <begin position="1"/>
        <end position="13"/>
    </location>
</feature>
<accession>A0A2H3JEN2</accession>